<evidence type="ECO:0000256" key="6">
    <source>
        <dbReference type="ARBA" id="ARBA00022553"/>
    </source>
</evidence>
<evidence type="ECO:0000256" key="4">
    <source>
        <dbReference type="ARBA" id="ARBA00013329"/>
    </source>
</evidence>
<sequence length="395" mass="43551">MDLHILEHRVRVLSLARRGLWLYTHPLLKLLFLPQRCRCKFFSLTETPEDYTIMLDEEGFKELPPSEFMQVADSTWLVLSVVSNGRAPSGCQATGVTKIARSVIAPLAEHHVSVLMLSTYQTDFVLVRERDLPVVIHTLAGEFDIYKEENGESIPVTCDDASNGFLKPKAATSPTLHPVQSPQNRFCILTVAPDTLPAIATMLIDVLFYSHRWVTRVGTSVVVPQLGVAPLHLAPCRFSSSGCILQSVFCSLEHATRGCCMSCCHSWELEPPSPGATVLRDKPHISAKQRGAVQRWLRCAREHFDVHGNILGTAFPCGTVPSRVTTALCKFPQTRSFCVPLTVGHKPVPGSSRSSLSPPKEPSAGGQDLDSITFFAFSLIEGYISIVMDAETQKR</sequence>
<dbReference type="Pfam" id="PF21389">
    <property type="entry name" value="CASTOR1_ACT-like"/>
    <property type="match status" value="2"/>
</dbReference>
<dbReference type="InterPro" id="IPR049479">
    <property type="entry name" value="CASTOR1_ACT-like"/>
</dbReference>
<dbReference type="Pfam" id="PF13840">
    <property type="entry name" value="ACT_7"/>
    <property type="match status" value="1"/>
</dbReference>
<comment type="subcellular location">
    <subcellularLocation>
        <location evidence="2">Cytoplasm</location>
        <location evidence="2">Cytosol</location>
    </subcellularLocation>
</comment>
<dbReference type="FunFam" id="3.30.2130.10:FF:000003">
    <property type="entry name" value="Cytosolic arginine sensor for mTORC1 subunit 1"/>
    <property type="match status" value="1"/>
</dbReference>
<organism evidence="14 15">
    <name type="scientific">Anser cygnoides</name>
    <name type="common">Swan goose</name>
    <dbReference type="NCBI Taxonomy" id="8845"/>
    <lineage>
        <taxon>Eukaryota</taxon>
        <taxon>Metazoa</taxon>
        <taxon>Chordata</taxon>
        <taxon>Craniata</taxon>
        <taxon>Vertebrata</taxon>
        <taxon>Euteleostomi</taxon>
        <taxon>Archelosauria</taxon>
        <taxon>Archosauria</taxon>
        <taxon>Dinosauria</taxon>
        <taxon>Saurischia</taxon>
        <taxon>Theropoda</taxon>
        <taxon>Coelurosauria</taxon>
        <taxon>Aves</taxon>
        <taxon>Neognathae</taxon>
        <taxon>Galloanserae</taxon>
        <taxon>Anseriformes</taxon>
        <taxon>Anatidae</taxon>
        <taxon>Anserinae</taxon>
        <taxon>Anser</taxon>
    </lineage>
</organism>
<keyword evidence="7" id="KW-0832">Ubl conjugation</keyword>
<dbReference type="PANTHER" id="PTHR31131">
    <property type="entry name" value="CHROMOSOME 1, WHOLE GENOME SHOTGUN SEQUENCE"/>
    <property type="match status" value="1"/>
</dbReference>
<dbReference type="InterPro" id="IPR040778">
    <property type="entry name" value="CASTOR1_N"/>
</dbReference>
<name>A0A8B9DMY6_ANSCY</name>
<reference evidence="14" key="2">
    <citation type="submission" date="2025-09" db="UniProtKB">
        <authorList>
            <consortium name="Ensembl"/>
        </authorList>
    </citation>
    <scope>IDENTIFICATION</scope>
</reference>
<dbReference type="Proteomes" id="UP000694521">
    <property type="component" value="Unplaced"/>
</dbReference>
<dbReference type="GO" id="GO:1904262">
    <property type="term" value="P:negative regulation of TORC1 signaling"/>
    <property type="evidence" value="ECO:0007669"/>
    <property type="project" value="TreeGrafter"/>
</dbReference>
<evidence type="ECO:0000256" key="7">
    <source>
        <dbReference type="ARBA" id="ARBA00022843"/>
    </source>
</evidence>
<dbReference type="InterPro" id="IPR045865">
    <property type="entry name" value="ACT-like_dom_sf"/>
</dbReference>
<protein>
    <recommendedName>
        <fullName evidence="4">Cytosolic arginine sensor for mTORC1 subunit 1</fullName>
    </recommendedName>
    <alternativeName>
        <fullName evidence="8">GATS-like protein 3</fullName>
    </alternativeName>
</protein>
<comment type="function">
    <text evidence="1">Functions as an intracellular arginine sensor within the amino acid-sensing branch of the TORC1 signaling pathway. As a homodimer or a heterodimer with CASTOR2, binds and inhibits the GATOR subcomplex GATOR2 and thereby mTORC1. Binding of arginine to CASTOR1 allosterically disrupts the interaction of CASTOR1-containing dimers with GATOR2 which can in turn activate mTORC1 and the TORC1 signaling pathway.</text>
</comment>
<evidence type="ECO:0000256" key="10">
    <source>
        <dbReference type="SAM" id="MobiDB-lite"/>
    </source>
</evidence>
<gene>
    <name evidence="14" type="primary">CASTOR1</name>
</gene>
<dbReference type="PRINTS" id="PR02078">
    <property type="entry name" value="GATSLIKEFMLY"/>
</dbReference>
<feature type="domain" description="CASTOR1 N-terminal" evidence="12">
    <location>
        <begin position="9"/>
        <end position="68"/>
    </location>
</feature>
<evidence type="ECO:0000256" key="9">
    <source>
        <dbReference type="ARBA" id="ARBA00046845"/>
    </source>
</evidence>
<evidence type="ECO:0000259" key="13">
    <source>
        <dbReference type="Pfam" id="PF21389"/>
    </source>
</evidence>
<evidence type="ECO:0000256" key="3">
    <source>
        <dbReference type="ARBA" id="ARBA00006827"/>
    </source>
</evidence>
<evidence type="ECO:0000313" key="14">
    <source>
        <dbReference type="Ensembl" id="ENSACDP00005008894.1"/>
    </source>
</evidence>
<dbReference type="InterPro" id="IPR051719">
    <property type="entry name" value="CASTOR_mTORC1"/>
</dbReference>
<proteinExistence type="inferred from homology"/>
<evidence type="ECO:0000313" key="15">
    <source>
        <dbReference type="Proteomes" id="UP000694521"/>
    </source>
</evidence>
<dbReference type="GO" id="GO:0005829">
    <property type="term" value="C:cytosol"/>
    <property type="evidence" value="ECO:0007669"/>
    <property type="project" value="UniProtKB-SubCell"/>
</dbReference>
<keyword evidence="5" id="KW-0963">Cytoplasm</keyword>
<dbReference type="GO" id="GO:0034618">
    <property type="term" value="F:arginine binding"/>
    <property type="evidence" value="ECO:0007669"/>
    <property type="project" value="TreeGrafter"/>
</dbReference>
<feature type="domain" description="Cytosolic arginine sensor for mTORC1 subunit 1/2 ACT-like" evidence="13">
    <location>
        <begin position="366"/>
        <end position="395"/>
    </location>
</feature>
<dbReference type="Gene3D" id="3.30.2130.10">
    <property type="entry name" value="VC0802-like"/>
    <property type="match status" value="1"/>
</dbReference>
<accession>A0A8B9DMY6</accession>
<feature type="domain" description="CASTOR ACT" evidence="11">
    <location>
        <begin position="72"/>
        <end position="139"/>
    </location>
</feature>
<reference evidence="14" key="1">
    <citation type="submission" date="2025-08" db="UniProtKB">
        <authorList>
            <consortium name="Ensembl"/>
        </authorList>
    </citation>
    <scope>IDENTIFICATION</scope>
</reference>
<dbReference type="SUPFAM" id="SSF55021">
    <property type="entry name" value="ACT-like"/>
    <property type="match status" value="1"/>
</dbReference>
<comment type="subunit">
    <text evidence="9">Forms homodimers and heterodimers with CASTOR2. Interacts with the GATOR2 complex which is composed of MIOS, SEC13, SEH1L, WDR24 and WDR59; the interaction is negatively regulated by arginine. Interacts with TM4SF5; the interaction is positively regulated by leucine and is negatively regulated by arginine.</text>
</comment>
<dbReference type="AlphaFoldDB" id="A0A8B9DMY6"/>
<evidence type="ECO:0000256" key="2">
    <source>
        <dbReference type="ARBA" id="ARBA00004514"/>
    </source>
</evidence>
<keyword evidence="15" id="KW-1185">Reference proteome</keyword>
<dbReference type="PANTHER" id="PTHR31131:SF3">
    <property type="entry name" value="CYTOSOLIC ARGININE SENSOR FOR MTORC1 SUBUNIT 1"/>
    <property type="match status" value="1"/>
</dbReference>
<evidence type="ECO:0000256" key="1">
    <source>
        <dbReference type="ARBA" id="ARBA00002751"/>
    </source>
</evidence>
<dbReference type="InterPro" id="IPR026249">
    <property type="entry name" value="CASTOR_fam"/>
</dbReference>
<evidence type="ECO:0000256" key="5">
    <source>
        <dbReference type="ARBA" id="ARBA00022490"/>
    </source>
</evidence>
<feature type="domain" description="Cytosolic arginine sensor for mTORC1 subunit 1/2 ACT-like" evidence="13">
    <location>
        <begin position="177"/>
        <end position="212"/>
    </location>
</feature>
<keyword evidence="6" id="KW-0597">Phosphoprotein</keyword>
<dbReference type="Ensembl" id="ENSACDT00005010658.1">
    <property type="protein sequence ID" value="ENSACDP00005008894.1"/>
    <property type="gene ID" value="ENSACDG00005006466.1"/>
</dbReference>
<dbReference type="Pfam" id="PF18700">
    <property type="entry name" value="Castor1_N"/>
    <property type="match status" value="1"/>
</dbReference>
<evidence type="ECO:0000256" key="8">
    <source>
        <dbReference type="ARBA" id="ARBA00031657"/>
    </source>
</evidence>
<comment type="similarity">
    <text evidence="3">Belongs to the GATS family.</text>
</comment>
<feature type="region of interest" description="Disordered" evidence="10">
    <location>
        <begin position="348"/>
        <end position="367"/>
    </location>
</feature>
<evidence type="ECO:0000259" key="11">
    <source>
        <dbReference type="Pfam" id="PF13840"/>
    </source>
</evidence>
<dbReference type="InterPro" id="IPR027795">
    <property type="entry name" value="CASTOR_ACT_dom"/>
</dbReference>
<evidence type="ECO:0000259" key="12">
    <source>
        <dbReference type="Pfam" id="PF18700"/>
    </source>
</evidence>